<evidence type="ECO:0000256" key="6">
    <source>
        <dbReference type="SAM" id="Phobius"/>
    </source>
</evidence>
<reference evidence="7 8" key="1">
    <citation type="submission" date="2018-04" db="EMBL/GenBank/DDBJ databases">
        <title>Adhaeribacter sp. HMF7616 genome sequencing and assembly.</title>
        <authorList>
            <person name="Kang H."/>
            <person name="Kang J."/>
            <person name="Cha I."/>
            <person name="Kim H."/>
            <person name="Joh K."/>
        </authorList>
    </citation>
    <scope>NUCLEOTIDE SEQUENCE [LARGE SCALE GENOMIC DNA]</scope>
    <source>
        <strain evidence="7 8">HMF7616</strain>
    </source>
</reference>
<evidence type="ECO:0000256" key="4">
    <source>
        <dbReference type="ARBA" id="ARBA00022989"/>
    </source>
</evidence>
<feature type="transmembrane region" description="Helical" evidence="6">
    <location>
        <begin position="51"/>
        <end position="69"/>
    </location>
</feature>
<keyword evidence="2" id="KW-1003">Cell membrane</keyword>
<dbReference type="Pfam" id="PF03626">
    <property type="entry name" value="COX4_pro"/>
    <property type="match status" value="1"/>
</dbReference>
<proteinExistence type="predicted"/>
<organism evidence="7 8">
    <name type="scientific">Adhaeribacter pallidiroseus</name>
    <dbReference type="NCBI Taxonomy" id="2072847"/>
    <lineage>
        <taxon>Bacteria</taxon>
        <taxon>Pseudomonadati</taxon>
        <taxon>Bacteroidota</taxon>
        <taxon>Cytophagia</taxon>
        <taxon>Cytophagales</taxon>
        <taxon>Hymenobacteraceae</taxon>
        <taxon>Adhaeribacter</taxon>
    </lineage>
</organism>
<feature type="transmembrane region" description="Helical" evidence="6">
    <location>
        <begin position="81"/>
        <end position="101"/>
    </location>
</feature>
<accession>A0A369QDD3</accession>
<evidence type="ECO:0000256" key="1">
    <source>
        <dbReference type="ARBA" id="ARBA00004651"/>
    </source>
</evidence>
<comment type="subcellular location">
    <subcellularLocation>
        <location evidence="1">Cell membrane</location>
        <topology evidence="1">Multi-pass membrane protein</topology>
    </subcellularLocation>
</comment>
<name>A0A369QDD3_9BACT</name>
<evidence type="ECO:0000313" key="7">
    <source>
        <dbReference type="EMBL" id="RDC61565.1"/>
    </source>
</evidence>
<comment type="caution">
    <text evidence="7">The sequence shown here is derived from an EMBL/GenBank/DDBJ whole genome shotgun (WGS) entry which is preliminary data.</text>
</comment>
<dbReference type="Proteomes" id="UP000253919">
    <property type="component" value="Unassembled WGS sequence"/>
</dbReference>
<evidence type="ECO:0008006" key="9">
    <source>
        <dbReference type="Google" id="ProtNLM"/>
    </source>
</evidence>
<feature type="transmembrane region" description="Helical" evidence="6">
    <location>
        <begin position="24"/>
        <end position="45"/>
    </location>
</feature>
<keyword evidence="8" id="KW-1185">Reference proteome</keyword>
<keyword evidence="5 6" id="KW-0472">Membrane</keyword>
<dbReference type="EMBL" id="QASA01000001">
    <property type="protein sequence ID" value="RDC61565.1"/>
    <property type="molecule type" value="Genomic_DNA"/>
</dbReference>
<protein>
    <recommendedName>
        <fullName evidence="9">Cytochrome-c oxidase</fullName>
    </recommendedName>
</protein>
<evidence type="ECO:0000256" key="3">
    <source>
        <dbReference type="ARBA" id="ARBA00022692"/>
    </source>
</evidence>
<dbReference type="GO" id="GO:0005886">
    <property type="term" value="C:plasma membrane"/>
    <property type="evidence" value="ECO:0007669"/>
    <property type="project" value="UniProtKB-SubCell"/>
</dbReference>
<dbReference type="InterPro" id="IPR005171">
    <property type="entry name" value="Cyt_c_oxidase_su4_prok"/>
</dbReference>
<dbReference type="RefSeq" id="WP_115371141.1">
    <property type="nucleotide sequence ID" value="NZ_QASA01000001.1"/>
</dbReference>
<evidence type="ECO:0000256" key="5">
    <source>
        <dbReference type="ARBA" id="ARBA00023136"/>
    </source>
</evidence>
<dbReference type="OrthoDB" id="981917at2"/>
<keyword evidence="4 6" id="KW-1133">Transmembrane helix</keyword>
<sequence>MASHSHHSDEGEYSGDIPAPQTKGIWRVFLILCVLTAIEFAFAFLMDPSTLRNSIFIVLTLFKAFFIVGEFMHLKHETKSLIWSVLIPTALLVWLLIALITEGTYFGDSVYNYLK</sequence>
<evidence type="ECO:0000313" key="8">
    <source>
        <dbReference type="Proteomes" id="UP000253919"/>
    </source>
</evidence>
<keyword evidence="3 6" id="KW-0812">Transmembrane</keyword>
<dbReference type="AlphaFoldDB" id="A0A369QDD3"/>
<gene>
    <name evidence="7" type="ORF">AHMF7616_00144</name>
</gene>
<evidence type="ECO:0000256" key="2">
    <source>
        <dbReference type="ARBA" id="ARBA00022475"/>
    </source>
</evidence>